<feature type="compositionally biased region" description="Basic residues" evidence="2">
    <location>
        <begin position="186"/>
        <end position="205"/>
    </location>
</feature>
<feature type="region of interest" description="Disordered" evidence="2">
    <location>
        <begin position="17"/>
        <end position="46"/>
    </location>
</feature>
<accession>K0KJ93</accession>
<feature type="region of interest" description="Disordered" evidence="2">
    <location>
        <begin position="122"/>
        <end position="142"/>
    </location>
</feature>
<reference evidence="4 5" key="1">
    <citation type="journal article" date="2012" name="Eukaryot. Cell">
        <title>Draft genome sequence of Wickerhamomyces ciferrii NRRL Y-1031 F-60-10.</title>
        <authorList>
            <person name="Schneider J."/>
            <person name="Andrea H."/>
            <person name="Blom J."/>
            <person name="Jaenicke S."/>
            <person name="Ruckert C."/>
            <person name="Schorsch C."/>
            <person name="Szczepanowski R."/>
            <person name="Farwick M."/>
            <person name="Goesmann A."/>
            <person name="Puhler A."/>
            <person name="Schaffer S."/>
            <person name="Tauch A."/>
            <person name="Kohler T."/>
            <person name="Brinkrolf K."/>
        </authorList>
    </citation>
    <scope>NUCLEOTIDE SEQUENCE [LARGE SCALE GENOMIC DNA]</scope>
    <source>
        <strain evidence="5">ATCC 14091 / BCRC 22168 / CBS 111 / JCM 3599 / NBRC 0793 / NRRL Y-1031 F-60-10</strain>
    </source>
</reference>
<evidence type="ECO:0000313" key="5">
    <source>
        <dbReference type="Proteomes" id="UP000009328"/>
    </source>
</evidence>
<dbReference type="PANTHER" id="PTHR47336">
    <property type="entry name" value="TRANSCRIPTION FACTOR HMS1-RELATED"/>
    <property type="match status" value="1"/>
</dbReference>
<comment type="caution">
    <text evidence="4">The sequence shown here is derived from an EMBL/GenBank/DDBJ whole genome shotgun (WGS) entry which is preliminary data.</text>
</comment>
<proteinExistence type="predicted"/>
<dbReference type="Proteomes" id="UP000009328">
    <property type="component" value="Unassembled WGS sequence"/>
</dbReference>
<dbReference type="SUPFAM" id="SSF47459">
    <property type="entry name" value="HLH, helix-loop-helix DNA-binding domain"/>
    <property type="match status" value="1"/>
</dbReference>
<name>K0KJ93_WICCF</name>
<dbReference type="GO" id="GO:0046983">
    <property type="term" value="F:protein dimerization activity"/>
    <property type="evidence" value="ECO:0007669"/>
    <property type="project" value="InterPro"/>
</dbReference>
<dbReference type="Gene3D" id="4.10.280.10">
    <property type="entry name" value="Helix-loop-helix DNA-binding domain"/>
    <property type="match status" value="1"/>
</dbReference>
<keyword evidence="5" id="KW-1185">Reference proteome</keyword>
<dbReference type="eggNOG" id="KOG2588">
    <property type="taxonomic scope" value="Eukaryota"/>
</dbReference>
<dbReference type="SMART" id="SM00353">
    <property type="entry name" value="HLH"/>
    <property type="match status" value="1"/>
</dbReference>
<protein>
    <submittedName>
        <fullName evidence="4">Transcription factor</fullName>
    </submittedName>
</protein>
<feature type="compositionally biased region" description="Low complexity" evidence="2">
    <location>
        <begin position="87"/>
        <end position="101"/>
    </location>
</feature>
<dbReference type="EMBL" id="CAIF01000039">
    <property type="protein sequence ID" value="CCH42202.1"/>
    <property type="molecule type" value="Genomic_DNA"/>
</dbReference>
<dbReference type="STRING" id="1206466.K0KJ93"/>
<keyword evidence="1" id="KW-0175">Coiled coil</keyword>
<feature type="coiled-coil region" evidence="1">
    <location>
        <begin position="267"/>
        <end position="294"/>
    </location>
</feature>
<dbReference type="InParanoid" id="K0KJ93"/>
<dbReference type="Pfam" id="PF00010">
    <property type="entry name" value="HLH"/>
    <property type="match status" value="1"/>
</dbReference>
<feature type="compositionally biased region" description="Polar residues" evidence="2">
    <location>
        <begin position="34"/>
        <end position="46"/>
    </location>
</feature>
<dbReference type="PROSITE" id="PS50888">
    <property type="entry name" value="BHLH"/>
    <property type="match status" value="1"/>
</dbReference>
<feature type="compositionally biased region" description="Low complexity" evidence="2">
    <location>
        <begin position="20"/>
        <end position="33"/>
    </location>
</feature>
<evidence type="ECO:0000313" key="4">
    <source>
        <dbReference type="EMBL" id="CCH42202.1"/>
    </source>
</evidence>
<sequence>MSTFQDINQFDWNSMLSDIQQQRENMNQTQQPQSIPNAMTATTPSKQDFYAVQQTQQPSPISSDDNDIWFDKFLNQDGQMNQDDQRSSMSSNASNTNATTSPLEFSSLFDVNDREDESLFSSNVTSLDNSPLIKAEDSNQQIPKMDLLNQTIPEQPTPESIDESYPIDQQEQTATNANATGSDAKKPKKKRAPRKRLTPHQKQAHNKIEKRYRININAKIAGLQQIIPWVASEKTAFEIGDGIKVESEGEVPRLNKSMILEKATSYILHLQESDSKLKEENEKLKKEIERLGGNANL</sequence>
<dbReference type="FunCoup" id="K0KJ93">
    <property type="interactions" value="1140"/>
</dbReference>
<gene>
    <name evidence="4" type="ORF">BN7_1746</name>
</gene>
<feature type="region of interest" description="Disordered" evidence="2">
    <location>
        <begin position="78"/>
        <end position="101"/>
    </location>
</feature>
<dbReference type="InterPro" id="IPR036638">
    <property type="entry name" value="HLH_DNA-bd_sf"/>
</dbReference>
<dbReference type="HOGENOM" id="CLU_067895_1_0_1"/>
<evidence type="ECO:0000256" key="1">
    <source>
        <dbReference type="SAM" id="Coils"/>
    </source>
</evidence>
<evidence type="ECO:0000256" key="2">
    <source>
        <dbReference type="SAM" id="MobiDB-lite"/>
    </source>
</evidence>
<dbReference type="AlphaFoldDB" id="K0KJ93"/>
<evidence type="ECO:0000259" key="3">
    <source>
        <dbReference type="PROSITE" id="PS50888"/>
    </source>
</evidence>
<dbReference type="InterPro" id="IPR011598">
    <property type="entry name" value="bHLH_dom"/>
</dbReference>
<dbReference type="InterPro" id="IPR052099">
    <property type="entry name" value="Regulatory_TF_Diverse"/>
</dbReference>
<dbReference type="PANTHER" id="PTHR47336:SF3">
    <property type="entry name" value="SERINE-RICH PROTEIN TYE7"/>
    <property type="match status" value="1"/>
</dbReference>
<feature type="region of interest" description="Disordered" evidence="2">
    <location>
        <begin position="174"/>
        <end position="205"/>
    </location>
</feature>
<organism evidence="4 5">
    <name type="scientific">Wickerhamomyces ciferrii (strain ATCC 14091 / BCRC 22168 / CBS 111 / JCM 3599 / NBRC 0793 / NRRL Y-1031 F-60-10)</name>
    <name type="common">Yeast</name>
    <name type="synonym">Pichia ciferrii</name>
    <dbReference type="NCBI Taxonomy" id="1206466"/>
    <lineage>
        <taxon>Eukaryota</taxon>
        <taxon>Fungi</taxon>
        <taxon>Dikarya</taxon>
        <taxon>Ascomycota</taxon>
        <taxon>Saccharomycotina</taxon>
        <taxon>Saccharomycetes</taxon>
        <taxon>Phaffomycetales</taxon>
        <taxon>Wickerhamomycetaceae</taxon>
        <taxon>Wickerhamomyces</taxon>
    </lineage>
</organism>
<feature type="domain" description="BHLH" evidence="3">
    <location>
        <begin position="200"/>
        <end position="270"/>
    </location>
</feature>
<dbReference type="CDD" id="cd11395">
    <property type="entry name" value="bHLHzip_SREBP_like"/>
    <property type="match status" value="1"/>
</dbReference>